<gene>
    <name evidence="1" type="ORF">BLA24_29475</name>
</gene>
<evidence type="ECO:0000313" key="2">
    <source>
        <dbReference type="Proteomes" id="UP000222531"/>
    </source>
</evidence>
<keyword evidence="2" id="KW-1185">Reference proteome</keyword>
<dbReference type="EMBL" id="NHZO01000162">
    <property type="protein sequence ID" value="PHQ48492.1"/>
    <property type="molecule type" value="Genomic_DNA"/>
</dbReference>
<dbReference type="Proteomes" id="UP000222531">
    <property type="component" value="Unassembled WGS sequence"/>
</dbReference>
<sequence>MGELAGILAGDDGGIPSRQSVTNAVGRAKALALIGHDSTVRCLTLPHHHFHVQRRREVGRAAPSGESVTAIAKALGISRATLVPAYR</sequence>
<reference evidence="1 2" key="1">
    <citation type="journal article" date="2017" name="Biochemistry">
        <title>Identification of the Biosynthetic Pathway for the Antibiotic Bicyclomycin.</title>
        <authorList>
            <person name="Patteson J."/>
            <person name="Cai W."/>
            <person name="Johnson R.A."/>
            <person name="Santa Maria K."/>
            <person name="Li B."/>
        </authorList>
    </citation>
    <scope>NUCLEOTIDE SEQUENCE [LARGE SCALE GENOMIC DNA]</scope>
    <source>
        <strain evidence="1 2">ATCC 21532</strain>
    </source>
</reference>
<name>A0A2G1XB96_STRCJ</name>
<organism evidence="1 2">
    <name type="scientific">Streptomyces cinnamoneus</name>
    <name type="common">Streptoverticillium cinnamoneum</name>
    <dbReference type="NCBI Taxonomy" id="53446"/>
    <lineage>
        <taxon>Bacteria</taxon>
        <taxon>Bacillati</taxon>
        <taxon>Actinomycetota</taxon>
        <taxon>Actinomycetes</taxon>
        <taxon>Kitasatosporales</taxon>
        <taxon>Streptomycetaceae</taxon>
        <taxon>Streptomyces</taxon>
        <taxon>Streptomyces cinnamoneus group</taxon>
    </lineage>
</organism>
<dbReference type="AlphaFoldDB" id="A0A2G1XB96"/>
<accession>A0A2G1XB96</accession>
<evidence type="ECO:0000313" key="1">
    <source>
        <dbReference type="EMBL" id="PHQ48492.1"/>
    </source>
</evidence>
<protein>
    <submittedName>
        <fullName evidence="1">Uncharacterized protein</fullName>
    </submittedName>
</protein>
<proteinExistence type="predicted"/>
<comment type="caution">
    <text evidence="1">The sequence shown here is derived from an EMBL/GenBank/DDBJ whole genome shotgun (WGS) entry which is preliminary data.</text>
</comment>